<name>A0A0G1W880_9BACT</name>
<comment type="caution">
    <text evidence="1">The sequence shown here is derived from an EMBL/GenBank/DDBJ whole genome shotgun (WGS) entry which is preliminary data.</text>
</comment>
<organism evidence="1 2">
    <name type="scientific">Candidatus Jorgensenbacteria bacterium GW2011_GWB1_50_10</name>
    <dbReference type="NCBI Taxonomy" id="1618665"/>
    <lineage>
        <taxon>Bacteria</taxon>
        <taxon>Candidatus Joergenseniibacteriota</taxon>
    </lineage>
</organism>
<evidence type="ECO:0000313" key="2">
    <source>
        <dbReference type="Proteomes" id="UP000034224"/>
    </source>
</evidence>
<accession>A0A0G1W880</accession>
<dbReference type="AlphaFoldDB" id="A0A0G1W880"/>
<dbReference type="EMBL" id="LCQK01000002">
    <property type="protein sequence ID" value="KKW14976.1"/>
    <property type="molecule type" value="Genomic_DNA"/>
</dbReference>
<reference evidence="1 2" key="1">
    <citation type="journal article" date="2015" name="Nature">
        <title>rRNA introns, odd ribosomes, and small enigmatic genomes across a large radiation of phyla.</title>
        <authorList>
            <person name="Brown C.T."/>
            <person name="Hug L.A."/>
            <person name="Thomas B.C."/>
            <person name="Sharon I."/>
            <person name="Castelle C.J."/>
            <person name="Singh A."/>
            <person name="Wilkins M.J."/>
            <person name="Williams K.H."/>
            <person name="Banfield J.F."/>
        </authorList>
    </citation>
    <scope>NUCLEOTIDE SEQUENCE [LARGE SCALE GENOMIC DNA]</scope>
</reference>
<proteinExistence type="predicted"/>
<protein>
    <recommendedName>
        <fullName evidence="3">Ribbon-helix-helix protein CopG domain-containing protein</fullName>
    </recommendedName>
</protein>
<dbReference type="Proteomes" id="UP000034224">
    <property type="component" value="Unassembled WGS sequence"/>
</dbReference>
<gene>
    <name evidence="1" type="ORF">UY55_C0002G0032</name>
</gene>
<evidence type="ECO:0000313" key="1">
    <source>
        <dbReference type="EMBL" id="KKW14976.1"/>
    </source>
</evidence>
<evidence type="ECO:0008006" key="3">
    <source>
        <dbReference type="Google" id="ProtNLM"/>
    </source>
</evidence>
<dbReference type="STRING" id="1618665.UY55_C0002G0032"/>
<sequence length="76" mass="8905">MKRARKGRSAGHRLQFQFSNETYKRLKDVKAKSDAITFAELVRNALRIYEHLLDERAQGNKIMVAQNDQLVKELLF</sequence>